<dbReference type="InterPro" id="IPR002401">
    <property type="entry name" value="Cyt_P450_E_grp-I"/>
</dbReference>
<dbReference type="GO" id="GO:0005506">
    <property type="term" value="F:iron ion binding"/>
    <property type="evidence" value="ECO:0007669"/>
    <property type="project" value="InterPro"/>
</dbReference>
<organism evidence="7 8">
    <name type="scientific">Paralvinella palmiformis</name>
    <dbReference type="NCBI Taxonomy" id="53620"/>
    <lineage>
        <taxon>Eukaryota</taxon>
        <taxon>Metazoa</taxon>
        <taxon>Spiralia</taxon>
        <taxon>Lophotrochozoa</taxon>
        <taxon>Annelida</taxon>
        <taxon>Polychaeta</taxon>
        <taxon>Sedentaria</taxon>
        <taxon>Canalipalpata</taxon>
        <taxon>Terebellida</taxon>
        <taxon>Terebelliformia</taxon>
        <taxon>Alvinellidae</taxon>
        <taxon>Paralvinella</taxon>
    </lineage>
</organism>
<proteinExistence type="inferred from homology"/>
<evidence type="ECO:0000313" key="8">
    <source>
        <dbReference type="Proteomes" id="UP001208570"/>
    </source>
</evidence>
<dbReference type="PANTHER" id="PTHR24289:SF1">
    <property type="entry name" value="STEROID 17-ALPHA-HYDROXYLASE_17,20 LYASE"/>
    <property type="match status" value="1"/>
</dbReference>
<name>A0AAD9MVF9_9ANNE</name>
<sequence length="212" mass="24168">MAWSSIWSQFSNSPSVPLLTVGVLSLVWYMTSILNDKRPPFPWIRLPLIGNIISLQFSKEKAFVLFYKTSKKPEYDKVFMIKIGGLEFCVINHIELAREALMEKKVDFADRLPIYSLMEISRGGKSITLGQYGPEWRFLRKVAHQALRNFASGEKLENVVQKVTNQAIDLLKGKGNEAFVIKPVLELVQFNIFTGLLFGKEYDLMIQSSSSL</sequence>
<dbReference type="Proteomes" id="UP001208570">
    <property type="component" value="Unassembled WGS sequence"/>
</dbReference>
<keyword evidence="4" id="KW-0560">Oxidoreductase</keyword>
<evidence type="ECO:0008006" key="9">
    <source>
        <dbReference type="Google" id="ProtNLM"/>
    </source>
</evidence>
<keyword evidence="2" id="KW-0349">Heme</keyword>
<keyword evidence="3" id="KW-0479">Metal-binding</keyword>
<dbReference type="GO" id="GO:0020037">
    <property type="term" value="F:heme binding"/>
    <property type="evidence" value="ECO:0007669"/>
    <property type="project" value="InterPro"/>
</dbReference>
<dbReference type="Pfam" id="PF00067">
    <property type="entry name" value="p450"/>
    <property type="match status" value="1"/>
</dbReference>
<evidence type="ECO:0000256" key="5">
    <source>
        <dbReference type="ARBA" id="ARBA00023004"/>
    </source>
</evidence>
<dbReference type="GO" id="GO:0004508">
    <property type="term" value="F:steroid 17-alpha-monooxygenase activity"/>
    <property type="evidence" value="ECO:0007669"/>
    <property type="project" value="TreeGrafter"/>
</dbReference>
<dbReference type="InterPro" id="IPR001128">
    <property type="entry name" value="Cyt_P450"/>
</dbReference>
<evidence type="ECO:0000256" key="2">
    <source>
        <dbReference type="ARBA" id="ARBA00022617"/>
    </source>
</evidence>
<accession>A0AAD9MVF9</accession>
<protein>
    <recommendedName>
        <fullName evidence="9">Cytochrome P450</fullName>
    </recommendedName>
</protein>
<reference evidence="7" key="1">
    <citation type="journal article" date="2023" name="Mol. Biol. Evol.">
        <title>Third-Generation Sequencing Reveals the Adaptive Role of the Epigenome in Three Deep-Sea Polychaetes.</title>
        <authorList>
            <person name="Perez M."/>
            <person name="Aroh O."/>
            <person name="Sun Y."/>
            <person name="Lan Y."/>
            <person name="Juniper S.K."/>
            <person name="Young C.R."/>
            <person name="Angers B."/>
            <person name="Qian P.Y."/>
        </authorList>
    </citation>
    <scope>NUCLEOTIDE SEQUENCE</scope>
    <source>
        <strain evidence="7">P08H-3</strain>
    </source>
</reference>
<dbReference type="SUPFAM" id="SSF48264">
    <property type="entry name" value="Cytochrome P450"/>
    <property type="match status" value="1"/>
</dbReference>
<dbReference type="PANTHER" id="PTHR24289">
    <property type="entry name" value="STEROID 17-ALPHA-HYDROXYLASE/17,20 LYASE"/>
    <property type="match status" value="1"/>
</dbReference>
<keyword evidence="8" id="KW-1185">Reference proteome</keyword>
<gene>
    <name evidence="7" type="ORF">LSH36_561g00065</name>
</gene>
<dbReference type="EMBL" id="JAODUP010000561">
    <property type="protein sequence ID" value="KAK2147277.1"/>
    <property type="molecule type" value="Genomic_DNA"/>
</dbReference>
<dbReference type="GO" id="GO:0042448">
    <property type="term" value="P:progesterone metabolic process"/>
    <property type="evidence" value="ECO:0007669"/>
    <property type="project" value="TreeGrafter"/>
</dbReference>
<dbReference type="PRINTS" id="PR00463">
    <property type="entry name" value="EP450I"/>
</dbReference>
<keyword evidence="6" id="KW-0503">Monooxygenase</keyword>
<evidence type="ECO:0000256" key="6">
    <source>
        <dbReference type="ARBA" id="ARBA00023033"/>
    </source>
</evidence>
<comment type="caution">
    <text evidence="7">The sequence shown here is derived from an EMBL/GenBank/DDBJ whole genome shotgun (WGS) entry which is preliminary data.</text>
</comment>
<evidence type="ECO:0000313" key="7">
    <source>
        <dbReference type="EMBL" id="KAK2147277.1"/>
    </source>
</evidence>
<dbReference type="AlphaFoldDB" id="A0AAD9MVF9"/>
<dbReference type="Gene3D" id="1.10.630.10">
    <property type="entry name" value="Cytochrome P450"/>
    <property type="match status" value="1"/>
</dbReference>
<keyword evidence="5" id="KW-0408">Iron</keyword>
<evidence type="ECO:0000256" key="1">
    <source>
        <dbReference type="ARBA" id="ARBA00010617"/>
    </source>
</evidence>
<comment type="similarity">
    <text evidence="1">Belongs to the cytochrome P450 family.</text>
</comment>
<evidence type="ECO:0000256" key="3">
    <source>
        <dbReference type="ARBA" id="ARBA00022723"/>
    </source>
</evidence>
<dbReference type="InterPro" id="IPR036396">
    <property type="entry name" value="Cyt_P450_sf"/>
</dbReference>
<dbReference type="GO" id="GO:0042446">
    <property type="term" value="P:hormone biosynthetic process"/>
    <property type="evidence" value="ECO:0007669"/>
    <property type="project" value="TreeGrafter"/>
</dbReference>
<evidence type="ECO:0000256" key="4">
    <source>
        <dbReference type="ARBA" id="ARBA00023002"/>
    </source>
</evidence>